<dbReference type="Proteomes" id="UP000559987">
    <property type="component" value="Unassembled WGS sequence"/>
</dbReference>
<evidence type="ECO:0000313" key="1">
    <source>
        <dbReference type="EMBL" id="MBB3169981.1"/>
    </source>
</evidence>
<keyword evidence="2" id="KW-1185">Reference proteome</keyword>
<dbReference type="EMBL" id="JACHXZ010000004">
    <property type="protein sequence ID" value="MBB3169981.1"/>
    <property type="molecule type" value="Genomic_DNA"/>
</dbReference>
<reference evidence="1 2" key="1">
    <citation type="submission" date="2020-08" db="EMBL/GenBank/DDBJ databases">
        <title>Genomic Encyclopedia of Type Strains, Phase III (KMG-III): the genomes of soil and plant-associated and newly described type strains.</title>
        <authorList>
            <person name="Whitman W."/>
        </authorList>
    </citation>
    <scope>NUCLEOTIDE SEQUENCE [LARGE SCALE GENOMIC DNA]</scope>
    <source>
        <strain evidence="1 2">CECT 8571</strain>
    </source>
</reference>
<organism evidence="1 2">
    <name type="scientific">Simiduia aestuariiviva</name>
    <dbReference type="NCBI Taxonomy" id="1510459"/>
    <lineage>
        <taxon>Bacteria</taxon>
        <taxon>Pseudomonadati</taxon>
        <taxon>Pseudomonadota</taxon>
        <taxon>Gammaproteobacteria</taxon>
        <taxon>Cellvibrionales</taxon>
        <taxon>Cellvibrionaceae</taxon>
        <taxon>Simiduia</taxon>
    </lineage>
</organism>
<sequence length="298" mass="32455">MKSNAWWRALVTRIWLLILLMWAAGACAQSRILATPGAMQLEGSAGGGLVPWAVIGSYASEDEWGASAALTAVQVNDFSLTQASVLLGFDERWEVSYAHQTLRLGNQGAADLAQATAGAFPNLTIEQDIFGVKGRITGNLIYGALPQISAGLQYKINHNADISTQVLGARSTRGVDYYVAASKLYLDALWGRNILVNGTLRHSRANQLGLLGFGGDRNSAWMGEVSMAVLLNRHWAVGVEYRQKPDLLNSVREDAWADAFVAWFPSKRVTLVAAYADLGNIALWDAQRGWYLSLQINN</sequence>
<name>A0A839UTC9_9GAMM</name>
<accession>A0A839UTC9</accession>
<proteinExistence type="predicted"/>
<dbReference type="Pfam" id="PF11231">
    <property type="entry name" value="DUF3034"/>
    <property type="match status" value="1"/>
</dbReference>
<dbReference type="InterPro" id="IPR021393">
    <property type="entry name" value="DUF3034"/>
</dbReference>
<protein>
    <recommendedName>
        <fullName evidence="3">DUF3034 family protein</fullName>
    </recommendedName>
</protein>
<evidence type="ECO:0000313" key="2">
    <source>
        <dbReference type="Proteomes" id="UP000559987"/>
    </source>
</evidence>
<dbReference type="AlphaFoldDB" id="A0A839UTC9"/>
<dbReference type="PROSITE" id="PS51257">
    <property type="entry name" value="PROKAR_LIPOPROTEIN"/>
    <property type="match status" value="1"/>
</dbReference>
<evidence type="ECO:0008006" key="3">
    <source>
        <dbReference type="Google" id="ProtNLM"/>
    </source>
</evidence>
<gene>
    <name evidence="1" type="ORF">FHS30_003194</name>
</gene>
<dbReference type="RefSeq" id="WP_246341359.1">
    <property type="nucleotide sequence ID" value="NZ_JACHXZ010000004.1"/>
</dbReference>
<comment type="caution">
    <text evidence="1">The sequence shown here is derived from an EMBL/GenBank/DDBJ whole genome shotgun (WGS) entry which is preliminary data.</text>
</comment>